<evidence type="ECO:0000256" key="6">
    <source>
        <dbReference type="ARBA" id="ARBA00023237"/>
    </source>
</evidence>
<gene>
    <name evidence="10" type="ORF">D4L85_19430</name>
</gene>
<dbReference type="FunFam" id="2.60.40.1120:FF:000003">
    <property type="entry name" value="Outer membrane protein Omp121"/>
    <property type="match status" value="1"/>
</dbReference>
<keyword evidence="6 7" id="KW-0998">Cell outer membrane</keyword>
<dbReference type="AlphaFoldDB" id="A0A385SRL7"/>
<comment type="similarity">
    <text evidence="7">Belongs to the TonB-dependent receptor family.</text>
</comment>
<proteinExistence type="inferred from homology"/>
<sequence length="1164" mass="126441">MLQHYRPHTGFFQGMNSAFVFELLHSKPIKGMNKPIPKKIIALMRLTLIQAVMAGIFSVWAYGFESKGQEILDRKISVHVEKKSIKSVLQFIEQEAQVKFTYQSQLIRSIGPVSMAISDVKVSDALAELLGPSISYEVDGNQIILKPAPAVEEPASSYEQAVRMQSVVTVTGRVTDTDGQPLPGSNVVVKGSNSGVTCDADGKFTLAVPNEESVLVISFIGYASQEIVVGSQTVINVTMVPELQSLSEVVVVGYGTQRKQDVTGSISSIKGDDLKTQGSNTIQKSLQGRAAGVQVESAGGEPGSGVKILIRGTGSLNSNNPLYIVDGVQVDNINNLNPSDVQSMDILKDASAAAIYGSRASNGVVLITTKSGAEGDIKIDFNSYVGVANVTKKMDVLNATDWAAVSNAAHDNAGLARLDAANNPAPTTAGTDWQKQIYHTAPVQNYTLSAGGGGKNYNFNVSGGYLNQDGIVKNSNYERINLRMKSEFTKGIFKFGQSFILSRENARPQPPGLGGQGGNPVEAATKMIPVFNVYDPTAIGGYSGAYGPVVDVANPVASLNLQKIRNNTNTAILNLFAEVSLMKDLKYKYNLGYTNTSVNNFNYIAPYQVGALFVNQLSKLTEFKSQNNYFLQEHTLNYNKTFGKHSLQVLGGFTYQNTQYRTLTGYKTGMPTGIEVLDAGTANASVGSNAKEYALLSYLGRLVYSYDNRYVITGTFRRDGSSRFGNGYKYGTFPSIALAWNASNEDFFSVLEPVVSNLKVRASYGVLGNQEIPDYLYSPTINANINYVVGQDQHLWNGSTQTAFATPNIKWESSKTFDVGTDWGFFGNKLNLTADYFIRKNTDILLQVPLPLSSGASGSNPYVNAGSITNKGLELALNYNNQVNDFKYQLISTFTAISNEVTALGTGSQQIFGGQPTHHGASATVTQAGLPVGSFYLIKDAGIFQTQEEINAYSKNGQLIQPNAKPGDIKFEDANGDGVIDQNDRQYAGSPTPKFSYGFGGNAAWKNFDITIFFQGTQGNKIYNGFRQDLESMSLEENYAASTKNAWTPTNTNTDMPRAVINDPNYNSQTSTRFLENGSYLRFKTLQIGYSLPKNVLNRASITSARLYVSFDNLFTITGYKGFNPDIGRQDTGLPYSVLDRGVDFGHVSYPLPRTSLFGVQLSF</sequence>
<dbReference type="Pfam" id="PF13715">
    <property type="entry name" value="CarbopepD_reg_2"/>
    <property type="match status" value="1"/>
</dbReference>
<dbReference type="NCBIfam" id="TIGR04056">
    <property type="entry name" value="OMP_RagA_SusC"/>
    <property type="match status" value="1"/>
</dbReference>
<dbReference type="InterPro" id="IPR036942">
    <property type="entry name" value="Beta-barrel_TonB_sf"/>
</dbReference>
<dbReference type="PROSITE" id="PS52016">
    <property type="entry name" value="TONB_DEPENDENT_REC_3"/>
    <property type="match status" value="1"/>
</dbReference>
<dbReference type="Pfam" id="PF07715">
    <property type="entry name" value="Plug"/>
    <property type="match status" value="1"/>
</dbReference>
<reference evidence="11" key="1">
    <citation type="submission" date="2018-09" db="EMBL/GenBank/DDBJ databases">
        <title>Chryseolinea sp. KIS68-18 isolated from soil.</title>
        <authorList>
            <person name="Weon H.-Y."/>
            <person name="Kwon S.-W."/>
            <person name="Lee S.A."/>
        </authorList>
    </citation>
    <scope>NUCLEOTIDE SEQUENCE [LARGE SCALE GENOMIC DNA]</scope>
    <source>
        <strain evidence="11">KIS68-18</strain>
    </source>
</reference>
<keyword evidence="11" id="KW-1185">Reference proteome</keyword>
<dbReference type="InterPro" id="IPR023996">
    <property type="entry name" value="TonB-dep_OMP_SusC/RagA"/>
</dbReference>
<protein>
    <submittedName>
        <fullName evidence="10">TonB-dependent receptor</fullName>
    </submittedName>
</protein>
<dbReference type="InterPro" id="IPR039426">
    <property type="entry name" value="TonB-dep_rcpt-like"/>
</dbReference>
<evidence type="ECO:0000256" key="8">
    <source>
        <dbReference type="SAM" id="Phobius"/>
    </source>
</evidence>
<dbReference type="InterPro" id="IPR008969">
    <property type="entry name" value="CarboxyPept-like_regulatory"/>
</dbReference>
<feature type="transmembrane region" description="Helical" evidence="8">
    <location>
        <begin position="40"/>
        <end position="62"/>
    </location>
</feature>
<dbReference type="FunFam" id="2.170.130.10:FF:000008">
    <property type="entry name" value="SusC/RagA family TonB-linked outer membrane protein"/>
    <property type="match status" value="1"/>
</dbReference>
<dbReference type="GO" id="GO:0009279">
    <property type="term" value="C:cell outer membrane"/>
    <property type="evidence" value="ECO:0007669"/>
    <property type="project" value="UniProtKB-SubCell"/>
</dbReference>
<dbReference type="InterPro" id="IPR037066">
    <property type="entry name" value="Plug_dom_sf"/>
</dbReference>
<keyword evidence="8" id="KW-1133">Transmembrane helix</keyword>
<dbReference type="Gene3D" id="2.40.170.20">
    <property type="entry name" value="TonB-dependent receptor, beta-barrel domain"/>
    <property type="match status" value="1"/>
</dbReference>
<name>A0A385SRL7_9BACT</name>
<evidence type="ECO:0000259" key="9">
    <source>
        <dbReference type="Pfam" id="PF07715"/>
    </source>
</evidence>
<comment type="subcellular location">
    <subcellularLocation>
        <location evidence="1 7">Cell outer membrane</location>
        <topology evidence="1 7">Multi-pass membrane protein</topology>
    </subcellularLocation>
</comment>
<dbReference type="Proteomes" id="UP000266183">
    <property type="component" value="Chromosome"/>
</dbReference>
<evidence type="ECO:0000256" key="4">
    <source>
        <dbReference type="ARBA" id="ARBA00022692"/>
    </source>
</evidence>
<evidence type="ECO:0000313" key="10">
    <source>
        <dbReference type="EMBL" id="AYB32615.1"/>
    </source>
</evidence>
<organism evidence="10 11">
    <name type="scientific">Chryseolinea soli</name>
    <dbReference type="NCBI Taxonomy" id="2321403"/>
    <lineage>
        <taxon>Bacteria</taxon>
        <taxon>Pseudomonadati</taxon>
        <taxon>Bacteroidota</taxon>
        <taxon>Cytophagia</taxon>
        <taxon>Cytophagales</taxon>
        <taxon>Fulvivirgaceae</taxon>
        <taxon>Chryseolinea</taxon>
    </lineage>
</organism>
<keyword evidence="4 7" id="KW-0812">Transmembrane</keyword>
<evidence type="ECO:0000256" key="1">
    <source>
        <dbReference type="ARBA" id="ARBA00004571"/>
    </source>
</evidence>
<dbReference type="InterPro" id="IPR023997">
    <property type="entry name" value="TonB-dep_OMP_SusC/RagA_CS"/>
</dbReference>
<evidence type="ECO:0000313" key="11">
    <source>
        <dbReference type="Proteomes" id="UP000266183"/>
    </source>
</evidence>
<evidence type="ECO:0000256" key="2">
    <source>
        <dbReference type="ARBA" id="ARBA00022448"/>
    </source>
</evidence>
<dbReference type="Gene3D" id="2.170.130.10">
    <property type="entry name" value="TonB-dependent receptor, plug domain"/>
    <property type="match status" value="1"/>
</dbReference>
<accession>A0A385SRL7</accession>
<dbReference type="SUPFAM" id="SSF49464">
    <property type="entry name" value="Carboxypeptidase regulatory domain-like"/>
    <property type="match status" value="1"/>
</dbReference>
<dbReference type="NCBIfam" id="TIGR04057">
    <property type="entry name" value="SusC_RagA_signa"/>
    <property type="match status" value="1"/>
</dbReference>
<keyword evidence="3 7" id="KW-1134">Transmembrane beta strand</keyword>
<keyword evidence="5 7" id="KW-0472">Membrane</keyword>
<evidence type="ECO:0000256" key="3">
    <source>
        <dbReference type="ARBA" id="ARBA00022452"/>
    </source>
</evidence>
<evidence type="ECO:0000256" key="7">
    <source>
        <dbReference type="PROSITE-ProRule" id="PRU01360"/>
    </source>
</evidence>
<dbReference type="EMBL" id="CP032382">
    <property type="protein sequence ID" value="AYB32615.1"/>
    <property type="molecule type" value="Genomic_DNA"/>
</dbReference>
<dbReference type="Gene3D" id="2.60.40.1120">
    <property type="entry name" value="Carboxypeptidase-like, regulatory domain"/>
    <property type="match status" value="1"/>
</dbReference>
<keyword evidence="2 7" id="KW-0813">Transport</keyword>
<dbReference type="KEGG" id="chk:D4L85_19430"/>
<feature type="domain" description="TonB-dependent receptor plug" evidence="9">
    <location>
        <begin position="259"/>
        <end position="364"/>
    </location>
</feature>
<dbReference type="InterPro" id="IPR012910">
    <property type="entry name" value="Plug_dom"/>
</dbReference>
<evidence type="ECO:0000256" key="5">
    <source>
        <dbReference type="ARBA" id="ARBA00023136"/>
    </source>
</evidence>
<dbReference type="SUPFAM" id="SSF56935">
    <property type="entry name" value="Porins"/>
    <property type="match status" value="1"/>
</dbReference>
<keyword evidence="10" id="KW-0675">Receptor</keyword>